<evidence type="ECO:0000313" key="2">
    <source>
        <dbReference type="EMBL" id="KAJ1130778.1"/>
    </source>
</evidence>
<gene>
    <name evidence="2" type="ORF">NDU88_009125</name>
</gene>
<protein>
    <submittedName>
        <fullName evidence="2">Uncharacterized protein</fullName>
    </submittedName>
</protein>
<name>A0AAV7PRC3_PLEWA</name>
<reference evidence="2" key="1">
    <citation type="journal article" date="2022" name="bioRxiv">
        <title>Sequencing and chromosome-scale assembly of the giantPleurodeles waltlgenome.</title>
        <authorList>
            <person name="Brown T."/>
            <person name="Elewa A."/>
            <person name="Iarovenko S."/>
            <person name="Subramanian E."/>
            <person name="Araus A.J."/>
            <person name="Petzold A."/>
            <person name="Susuki M."/>
            <person name="Suzuki K.-i.T."/>
            <person name="Hayashi T."/>
            <person name="Toyoda A."/>
            <person name="Oliveira C."/>
            <person name="Osipova E."/>
            <person name="Leigh N.D."/>
            <person name="Simon A."/>
            <person name="Yun M.H."/>
        </authorList>
    </citation>
    <scope>NUCLEOTIDE SEQUENCE</scope>
    <source>
        <strain evidence="2">20211129_DDA</strain>
        <tissue evidence="2">Liver</tissue>
    </source>
</reference>
<dbReference type="AlphaFoldDB" id="A0AAV7PRC3"/>
<evidence type="ECO:0000313" key="3">
    <source>
        <dbReference type="Proteomes" id="UP001066276"/>
    </source>
</evidence>
<evidence type="ECO:0000256" key="1">
    <source>
        <dbReference type="SAM" id="MobiDB-lite"/>
    </source>
</evidence>
<proteinExistence type="predicted"/>
<organism evidence="2 3">
    <name type="scientific">Pleurodeles waltl</name>
    <name type="common">Iberian ribbed newt</name>
    <dbReference type="NCBI Taxonomy" id="8319"/>
    <lineage>
        <taxon>Eukaryota</taxon>
        <taxon>Metazoa</taxon>
        <taxon>Chordata</taxon>
        <taxon>Craniata</taxon>
        <taxon>Vertebrata</taxon>
        <taxon>Euteleostomi</taxon>
        <taxon>Amphibia</taxon>
        <taxon>Batrachia</taxon>
        <taxon>Caudata</taxon>
        <taxon>Salamandroidea</taxon>
        <taxon>Salamandridae</taxon>
        <taxon>Pleurodelinae</taxon>
        <taxon>Pleurodeles</taxon>
    </lineage>
</organism>
<dbReference type="Proteomes" id="UP001066276">
    <property type="component" value="Chromosome 7"/>
</dbReference>
<comment type="caution">
    <text evidence="2">The sequence shown here is derived from an EMBL/GenBank/DDBJ whole genome shotgun (WGS) entry which is preliminary data.</text>
</comment>
<accession>A0AAV7PRC3</accession>
<keyword evidence="3" id="KW-1185">Reference proteome</keyword>
<dbReference type="EMBL" id="JANPWB010000011">
    <property type="protein sequence ID" value="KAJ1130778.1"/>
    <property type="molecule type" value="Genomic_DNA"/>
</dbReference>
<feature type="region of interest" description="Disordered" evidence="1">
    <location>
        <begin position="1"/>
        <end position="23"/>
    </location>
</feature>
<sequence>MTAPLRQHEQPGSGHSPVRDVLVFPSSDPREYSAIPLLKAPGNPPPACLAPQVRRARSFSRAPDRVRAVREVLRRASPPSRSRSSSQFRGQVWFERSQGHFCTYLKSSSLLQCQGPECGAPDPSAALAAAAQIHLCGAPRFRSRRFREWKVFRVRASVEQERWGGRTKRQRSVEPAWEEPCLLPLCSCRGLAEALLGLLCILALKQ</sequence>